<evidence type="ECO:0000313" key="1">
    <source>
        <dbReference type="EMBL" id="SNU33109.1"/>
    </source>
</evidence>
<dbReference type="EMBL" id="FZTC01000010">
    <property type="protein sequence ID" value="SNU33109.1"/>
    <property type="molecule type" value="Genomic_DNA"/>
</dbReference>
<dbReference type="Proteomes" id="UP000220639">
    <property type="component" value="Unassembled WGS sequence"/>
</dbReference>
<evidence type="ECO:0000313" key="2">
    <source>
        <dbReference type="Proteomes" id="UP000220639"/>
    </source>
</evidence>
<dbReference type="AlphaFoldDB" id="A0A285AWQ0"/>
<proteinExistence type="predicted"/>
<accession>A0A285AWQ0</accession>
<protein>
    <submittedName>
        <fullName evidence="1">Uncharacterized protein</fullName>
    </submittedName>
</protein>
<reference evidence="2" key="1">
    <citation type="submission" date="2017-08" db="EMBL/GenBank/DDBJ databases">
        <authorList>
            <person name="Brisse S."/>
        </authorList>
    </citation>
    <scope>NUCLEOTIDE SEQUENCE [LARGE SCALE GENOMIC DNA]</scope>
    <source>
        <strain evidence="2">06D021</strain>
    </source>
</reference>
<name>A0A285AWQ0_9ENTR</name>
<organism evidence="1 2">
    <name type="scientific">Klebsiella grimontii</name>
    <dbReference type="NCBI Taxonomy" id="2058152"/>
    <lineage>
        <taxon>Bacteria</taxon>
        <taxon>Pseudomonadati</taxon>
        <taxon>Pseudomonadota</taxon>
        <taxon>Gammaproteobacteria</taxon>
        <taxon>Enterobacterales</taxon>
        <taxon>Enterobacteriaceae</taxon>
        <taxon>Klebsiella/Raoultella group</taxon>
        <taxon>Klebsiella</taxon>
    </lineage>
</organism>
<sequence>MPAFCFSVFAESFPGMVAILSNFLDNKIKHYFISGEVNGRTLDFYPQESGLCLRNPLLPAVGKLLPGD</sequence>
<gene>
    <name evidence="1" type="ORF">KOSB73_180060</name>
</gene>